<protein>
    <submittedName>
        <fullName evidence="2">Uncharacterized protein</fullName>
    </submittedName>
</protein>
<keyword evidence="3" id="KW-1185">Reference proteome</keyword>
<evidence type="ECO:0000256" key="1">
    <source>
        <dbReference type="SAM" id="MobiDB-lite"/>
    </source>
</evidence>
<proteinExistence type="predicted"/>
<gene>
    <name evidence="2" type="ORF">CHX27_09380</name>
</gene>
<dbReference type="Proteomes" id="UP000216035">
    <property type="component" value="Unassembled WGS sequence"/>
</dbReference>
<feature type="region of interest" description="Disordered" evidence="1">
    <location>
        <begin position="1"/>
        <end position="27"/>
    </location>
</feature>
<dbReference type="AlphaFoldDB" id="A0A255ZQ98"/>
<reference evidence="2 3" key="1">
    <citation type="submission" date="2017-07" db="EMBL/GenBank/DDBJ databases">
        <title>Flavobacterium cyanobacteriorum sp. nov., isolated from cyanobacterial aggregates in a eutrophic lake.</title>
        <authorList>
            <person name="Cai H."/>
        </authorList>
    </citation>
    <scope>NUCLEOTIDE SEQUENCE [LARGE SCALE GENOMIC DNA]</scope>
    <source>
        <strain evidence="2 3">TH167</strain>
    </source>
</reference>
<evidence type="ECO:0000313" key="3">
    <source>
        <dbReference type="Proteomes" id="UP000216035"/>
    </source>
</evidence>
<name>A0A255ZQ98_9FLAO</name>
<organism evidence="2 3">
    <name type="scientific">Flavobacterium aurantiibacter</name>
    <dbReference type="NCBI Taxonomy" id="2023067"/>
    <lineage>
        <taxon>Bacteria</taxon>
        <taxon>Pseudomonadati</taxon>
        <taxon>Bacteroidota</taxon>
        <taxon>Flavobacteriia</taxon>
        <taxon>Flavobacteriales</taxon>
        <taxon>Flavobacteriaceae</taxon>
        <taxon>Flavobacterium</taxon>
    </lineage>
</organism>
<comment type="caution">
    <text evidence="2">The sequence shown here is derived from an EMBL/GenBank/DDBJ whole genome shotgun (WGS) entry which is preliminary data.</text>
</comment>
<dbReference type="EMBL" id="NOXX01000200">
    <property type="protein sequence ID" value="OYQ43673.1"/>
    <property type="molecule type" value="Genomic_DNA"/>
</dbReference>
<accession>A0A255ZQ98</accession>
<sequence>MHIFAQGVAAESRAERKPVQPAAVRRPTEAVPQFGGTVLERCALQRKTRPAALLYFHEIFAAGCAQKTGIDTFTRQITLLVCVPLLKILAHVRR</sequence>
<evidence type="ECO:0000313" key="2">
    <source>
        <dbReference type="EMBL" id="OYQ43673.1"/>
    </source>
</evidence>